<dbReference type="EMBL" id="CP097562">
    <property type="protein sequence ID" value="USF23719.1"/>
    <property type="molecule type" value="Genomic_DNA"/>
</dbReference>
<evidence type="ECO:0000313" key="17">
    <source>
        <dbReference type="Proteomes" id="UP000017429"/>
    </source>
</evidence>
<comment type="similarity">
    <text evidence="13 14">Belongs to the NAD-dependent DNA ligase family. LigA subfamily.</text>
</comment>
<feature type="binding site" evidence="14">
    <location>
        <position position="281"/>
    </location>
    <ligand>
        <name>NAD(+)</name>
        <dbReference type="ChEBI" id="CHEBI:57540"/>
    </ligand>
</feature>
<dbReference type="Pfam" id="PF03119">
    <property type="entry name" value="DNA_ligase_ZBD"/>
    <property type="match status" value="1"/>
</dbReference>
<reference evidence="16" key="2">
    <citation type="submission" date="2022-05" db="EMBL/GenBank/DDBJ databases">
        <authorList>
            <person name="Proctor A.L."/>
            <person name="Phillips G.J."/>
            <person name="Wannemuehler M.J."/>
        </authorList>
    </citation>
    <scope>NUCLEOTIDE SEQUENCE</scope>
    <source>
        <strain evidence="16">ASF457</strain>
    </source>
</reference>
<evidence type="ECO:0000256" key="12">
    <source>
        <dbReference type="ARBA" id="ARBA00034005"/>
    </source>
</evidence>
<dbReference type="CDD" id="cd17748">
    <property type="entry name" value="BRCT_DNA_ligase_like"/>
    <property type="match status" value="1"/>
</dbReference>
<comment type="cofactor">
    <cofactor evidence="14">
        <name>Mg(2+)</name>
        <dbReference type="ChEBI" id="CHEBI:18420"/>
    </cofactor>
    <cofactor evidence="14">
        <name>Mn(2+)</name>
        <dbReference type="ChEBI" id="CHEBI:29035"/>
    </cofactor>
</comment>
<accession>V2QE10</accession>
<feature type="binding site" evidence="14">
    <location>
        <position position="402"/>
    </location>
    <ligand>
        <name>Zn(2+)</name>
        <dbReference type="ChEBI" id="CHEBI:29105"/>
    </ligand>
</feature>
<dbReference type="Gene3D" id="3.40.50.10190">
    <property type="entry name" value="BRCT domain"/>
    <property type="match status" value="1"/>
</dbReference>
<feature type="binding site" evidence="14">
    <location>
        <position position="399"/>
    </location>
    <ligand>
        <name>Zn(2+)</name>
        <dbReference type="ChEBI" id="CHEBI:29105"/>
    </ligand>
</feature>
<evidence type="ECO:0000256" key="10">
    <source>
        <dbReference type="ARBA" id="ARBA00023027"/>
    </source>
</evidence>
<keyword evidence="8 14" id="KW-0862">Zinc</keyword>
<dbReference type="HAMAP" id="MF_01588">
    <property type="entry name" value="DNA_ligase_A"/>
    <property type="match status" value="1"/>
</dbReference>
<evidence type="ECO:0000256" key="9">
    <source>
        <dbReference type="ARBA" id="ARBA00022842"/>
    </source>
</evidence>
<comment type="function">
    <text evidence="1 14">DNA ligase that catalyzes the formation of phosphodiester linkages between 5'-phosphoryl and 3'-hydroxyl groups in double-stranded DNA using NAD as a coenzyme and as the energy source for the reaction. It is essential for DNA replication and repair of damaged DNA.</text>
</comment>
<evidence type="ECO:0000256" key="11">
    <source>
        <dbReference type="ARBA" id="ARBA00023204"/>
    </source>
</evidence>
<protein>
    <recommendedName>
        <fullName evidence="3 14">DNA ligase</fullName>
        <ecNumber evidence="2 14">6.5.1.2</ecNumber>
    </recommendedName>
    <alternativeName>
        <fullName evidence="14">Polydeoxyribonucleotide synthase [NAD(+)]</fullName>
    </alternativeName>
</protein>
<dbReference type="Gene3D" id="1.10.150.20">
    <property type="entry name" value="5' to 3' exonuclease, C-terminal subdomain"/>
    <property type="match status" value="2"/>
</dbReference>
<evidence type="ECO:0000256" key="4">
    <source>
        <dbReference type="ARBA" id="ARBA00022598"/>
    </source>
</evidence>
<evidence type="ECO:0000256" key="3">
    <source>
        <dbReference type="ARBA" id="ARBA00013308"/>
    </source>
</evidence>
<dbReference type="Pfam" id="PF03120">
    <property type="entry name" value="OB_DNA_ligase"/>
    <property type="match status" value="1"/>
</dbReference>
<dbReference type="eggNOG" id="COG0272">
    <property type="taxonomic scope" value="Bacteria"/>
</dbReference>
<dbReference type="SUPFAM" id="SSF56091">
    <property type="entry name" value="DNA ligase/mRNA capping enzyme, catalytic domain"/>
    <property type="match status" value="1"/>
</dbReference>
<evidence type="ECO:0000256" key="1">
    <source>
        <dbReference type="ARBA" id="ARBA00004067"/>
    </source>
</evidence>
<dbReference type="PANTHER" id="PTHR23389:SF9">
    <property type="entry name" value="DNA LIGASE"/>
    <property type="match status" value="1"/>
</dbReference>
<keyword evidence="7 14" id="KW-0227">DNA damage</keyword>
<dbReference type="CDD" id="cd00114">
    <property type="entry name" value="LIGANc"/>
    <property type="match status" value="1"/>
</dbReference>
<evidence type="ECO:0000256" key="14">
    <source>
        <dbReference type="HAMAP-Rule" id="MF_01588"/>
    </source>
</evidence>
<gene>
    <name evidence="14 16" type="primary">ligA</name>
    <name evidence="16" type="ORF">N508_000786</name>
</gene>
<evidence type="ECO:0000256" key="7">
    <source>
        <dbReference type="ARBA" id="ARBA00022763"/>
    </source>
</evidence>
<dbReference type="InterPro" id="IPR033136">
    <property type="entry name" value="DNA_ligase_CS"/>
</dbReference>
<dbReference type="NCBIfam" id="TIGR00575">
    <property type="entry name" value="dnlj"/>
    <property type="match status" value="1"/>
</dbReference>
<dbReference type="InterPro" id="IPR004150">
    <property type="entry name" value="NAD_DNA_ligase_OB"/>
</dbReference>
<dbReference type="AlphaFoldDB" id="V2QE10"/>
<feature type="binding site" evidence="14">
    <location>
        <begin position="80"/>
        <end position="81"/>
    </location>
    <ligand>
        <name>NAD(+)</name>
        <dbReference type="ChEBI" id="CHEBI:57540"/>
    </ligand>
</feature>
<dbReference type="SUPFAM" id="SSF52113">
    <property type="entry name" value="BRCT domain"/>
    <property type="match status" value="1"/>
</dbReference>
<dbReference type="EC" id="6.5.1.2" evidence="2 14"/>
<evidence type="ECO:0000256" key="6">
    <source>
        <dbReference type="ARBA" id="ARBA00022723"/>
    </source>
</evidence>
<dbReference type="PROSITE" id="PS01056">
    <property type="entry name" value="DNA_LIGASE_N2"/>
    <property type="match status" value="1"/>
</dbReference>
<evidence type="ECO:0000256" key="5">
    <source>
        <dbReference type="ARBA" id="ARBA00022705"/>
    </source>
</evidence>
<dbReference type="PROSITE" id="PS01055">
    <property type="entry name" value="DNA_LIGASE_N1"/>
    <property type="match status" value="1"/>
</dbReference>
<organism evidence="16 17">
    <name type="scientific">Mucispirillum schaedleri ASF457</name>
    <dbReference type="NCBI Taxonomy" id="1379858"/>
    <lineage>
        <taxon>Bacteria</taxon>
        <taxon>Pseudomonadati</taxon>
        <taxon>Deferribacterota</taxon>
        <taxon>Deferribacteres</taxon>
        <taxon>Deferribacterales</taxon>
        <taxon>Mucispirillaceae</taxon>
        <taxon>Mucispirillum</taxon>
    </lineage>
</organism>
<dbReference type="InterPro" id="IPR018239">
    <property type="entry name" value="DNA_ligase_AS"/>
</dbReference>
<dbReference type="OrthoDB" id="9759736at2"/>
<dbReference type="SUPFAM" id="SSF50249">
    <property type="entry name" value="Nucleic acid-binding proteins"/>
    <property type="match status" value="1"/>
</dbReference>
<dbReference type="Proteomes" id="UP000017429">
    <property type="component" value="Chromosome"/>
</dbReference>
<keyword evidence="4 14" id="KW-0436">Ligase</keyword>
<dbReference type="GO" id="GO:0003677">
    <property type="term" value="F:DNA binding"/>
    <property type="evidence" value="ECO:0007669"/>
    <property type="project" value="InterPro"/>
</dbReference>
<dbReference type="SMART" id="SM00278">
    <property type="entry name" value="HhH1"/>
    <property type="match status" value="4"/>
</dbReference>
<dbReference type="InterPro" id="IPR001679">
    <property type="entry name" value="DNA_ligase"/>
</dbReference>
<reference evidence="16" key="3">
    <citation type="submission" date="2022-06" db="EMBL/GenBank/DDBJ databases">
        <title>Resources to Facilitate Use of the Altered Schaedler Flora (ASF) Mouse Model to Study Microbiome Function.</title>
        <authorList>
            <person name="Proctor A."/>
            <person name="Parvinroo S."/>
            <person name="Richie T."/>
            <person name="Jia X."/>
            <person name="Lee S.T.M."/>
            <person name="Karp P.D."/>
            <person name="Paley S."/>
            <person name="Kostic A.D."/>
            <person name="Pierre J.F."/>
            <person name="Wannemuehler M.J."/>
            <person name="Phillips G.J."/>
        </authorList>
    </citation>
    <scope>NUCLEOTIDE SEQUENCE</scope>
    <source>
        <strain evidence="16">ASF457</strain>
    </source>
</reference>
<dbReference type="Gene3D" id="2.40.50.140">
    <property type="entry name" value="Nucleic acid-binding proteins"/>
    <property type="match status" value="1"/>
</dbReference>
<keyword evidence="11 14" id="KW-0234">DNA repair</keyword>
<feature type="binding site" evidence="14">
    <location>
        <begin position="31"/>
        <end position="35"/>
    </location>
    <ligand>
        <name>NAD(+)</name>
        <dbReference type="ChEBI" id="CHEBI:57540"/>
    </ligand>
</feature>
<dbReference type="GO" id="GO:0005829">
    <property type="term" value="C:cytosol"/>
    <property type="evidence" value="ECO:0007669"/>
    <property type="project" value="TreeGrafter"/>
</dbReference>
<dbReference type="PIRSF" id="PIRSF001604">
    <property type="entry name" value="LigA"/>
    <property type="match status" value="1"/>
</dbReference>
<dbReference type="Pfam" id="PF14520">
    <property type="entry name" value="HHH_5"/>
    <property type="match status" value="1"/>
</dbReference>
<dbReference type="Pfam" id="PF12826">
    <property type="entry name" value="HHH_2"/>
    <property type="match status" value="1"/>
</dbReference>
<proteinExistence type="inferred from homology"/>
<dbReference type="RefSeq" id="WP_023275091.1">
    <property type="nucleotide sequence ID" value="NZ_CP097562.1"/>
</dbReference>
<dbReference type="Pfam" id="PF00533">
    <property type="entry name" value="BRCT"/>
    <property type="match status" value="1"/>
</dbReference>
<keyword evidence="14" id="KW-0464">Manganese</keyword>
<dbReference type="GO" id="GO:0006281">
    <property type="term" value="P:DNA repair"/>
    <property type="evidence" value="ECO:0007669"/>
    <property type="project" value="UniProtKB-KW"/>
</dbReference>
<feature type="binding site" evidence="14">
    <location>
        <position position="422"/>
    </location>
    <ligand>
        <name>Zn(2+)</name>
        <dbReference type="ChEBI" id="CHEBI:29105"/>
    </ligand>
</feature>
<dbReference type="GO" id="GO:0006260">
    <property type="term" value="P:DNA replication"/>
    <property type="evidence" value="ECO:0007669"/>
    <property type="project" value="UniProtKB-KW"/>
</dbReference>
<dbReference type="InterPro" id="IPR041663">
    <property type="entry name" value="DisA/LigA_HHH"/>
</dbReference>
<evidence type="ECO:0000256" key="15">
    <source>
        <dbReference type="RuleBase" id="RU000618"/>
    </source>
</evidence>
<dbReference type="InterPro" id="IPR012340">
    <property type="entry name" value="NA-bd_OB-fold"/>
</dbReference>
<name>V2QE10_9BACT</name>
<dbReference type="Gene3D" id="3.30.470.30">
    <property type="entry name" value="DNA ligase/mRNA capping enzyme"/>
    <property type="match status" value="1"/>
</dbReference>
<evidence type="ECO:0000256" key="2">
    <source>
        <dbReference type="ARBA" id="ARBA00012722"/>
    </source>
</evidence>
<dbReference type="InterPro" id="IPR013839">
    <property type="entry name" value="DNAligase_adenylation"/>
</dbReference>
<keyword evidence="9 14" id="KW-0460">Magnesium</keyword>
<evidence type="ECO:0000313" key="16">
    <source>
        <dbReference type="EMBL" id="USF23719.1"/>
    </source>
</evidence>
<dbReference type="PROSITE" id="PS50172">
    <property type="entry name" value="BRCT"/>
    <property type="match status" value="1"/>
</dbReference>
<keyword evidence="10 14" id="KW-0520">NAD</keyword>
<dbReference type="NCBIfam" id="NF005932">
    <property type="entry name" value="PRK07956.1"/>
    <property type="match status" value="1"/>
</dbReference>
<dbReference type="KEGG" id="msch:N508_000786"/>
<dbReference type="SMART" id="SM00532">
    <property type="entry name" value="LIGANc"/>
    <property type="match status" value="1"/>
</dbReference>
<dbReference type="InterPro" id="IPR036420">
    <property type="entry name" value="BRCT_dom_sf"/>
</dbReference>
<comment type="catalytic activity">
    <reaction evidence="12 14 15">
        <text>NAD(+) + (deoxyribonucleotide)n-3'-hydroxyl + 5'-phospho-(deoxyribonucleotide)m = (deoxyribonucleotide)n+m + AMP + beta-nicotinamide D-nucleotide.</text>
        <dbReference type="EC" id="6.5.1.2"/>
    </reaction>
</comment>
<dbReference type="Pfam" id="PF01653">
    <property type="entry name" value="DNA_ligase_aden"/>
    <property type="match status" value="1"/>
</dbReference>
<evidence type="ECO:0000256" key="8">
    <source>
        <dbReference type="ARBA" id="ARBA00022833"/>
    </source>
</evidence>
<dbReference type="GO" id="GO:0003911">
    <property type="term" value="F:DNA ligase (NAD+) activity"/>
    <property type="evidence" value="ECO:0007669"/>
    <property type="project" value="UniProtKB-UniRule"/>
</dbReference>
<dbReference type="InterPro" id="IPR003583">
    <property type="entry name" value="Hlx-hairpin-Hlx_DNA-bd_motif"/>
</dbReference>
<dbReference type="FunFam" id="2.40.50.140:FF:000012">
    <property type="entry name" value="DNA ligase"/>
    <property type="match status" value="1"/>
</dbReference>
<dbReference type="PANTHER" id="PTHR23389">
    <property type="entry name" value="CHROMOSOME TRANSMISSION FIDELITY FACTOR 18"/>
    <property type="match status" value="1"/>
</dbReference>
<dbReference type="FunFam" id="1.10.150.20:FF:000007">
    <property type="entry name" value="DNA ligase"/>
    <property type="match status" value="1"/>
</dbReference>
<feature type="binding site" evidence="14">
    <location>
        <position position="110"/>
    </location>
    <ligand>
        <name>NAD(+)</name>
        <dbReference type="ChEBI" id="CHEBI:57540"/>
    </ligand>
</feature>
<dbReference type="InterPro" id="IPR001357">
    <property type="entry name" value="BRCT_dom"/>
</dbReference>
<feature type="binding site" evidence="14">
    <location>
        <position position="166"/>
    </location>
    <ligand>
        <name>NAD(+)</name>
        <dbReference type="ChEBI" id="CHEBI:57540"/>
    </ligand>
</feature>
<feature type="binding site" evidence="14">
    <location>
        <position position="133"/>
    </location>
    <ligand>
        <name>NAD(+)</name>
        <dbReference type="ChEBI" id="CHEBI:57540"/>
    </ligand>
</feature>
<evidence type="ECO:0000256" key="13">
    <source>
        <dbReference type="ARBA" id="ARBA00060881"/>
    </source>
</evidence>
<dbReference type="SMART" id="SM00292">
    <property type="entry name" value="BRCT"/>
    <property type="match status" value="1"/>
</dbReference>
<dbReference type="InterPro" id="IPR013840">
    <property type="entry name" value="DNAligase_N"/>
</dbReference>
<feature type="binding site" evidence="14">
    <location>
        <position position="417"/>
    </location>
    <ligand>
        <name>Zn(2+)</name>
        <dbReference type="ChEBI" id="CHEBI:29105"/>
    </ligand>
</feature>
<dbReference type="FunFam" id="1.10.150.20:FF:000006">
    <property type="entry name" value="DNA ligase"/>
    <property type="match status" value="1"/>
</dbReference>
<dbReference type="Gene3D" id="6.20.10.30">
    <property type="match status" value="1"/>
</dbReference>
<reference evidence="16" key="1">
    <citation type="journal article" date="2014" name="Genome Announc.">
        <title>Draft genome sequences of the altered schaedler flora, a defined bacterial community from gnotobiotic mice.</title>
        <authorList>
            <person name="Wannemuehler M.J."/>
            <person name="Overstreet A.M."/>
            <person name="Ward D.V."/>
            <person name="Phillips G.J."/>
        </authorList>
    </citation>
    <scope>NUCLEOTIDE SEQUENCE</scope>
    <source>
        <strain evidence="16">ASF457</strain>
    </source>
</reference>
<keyword evidence="5 14" id="KW-0235">DNA replication</keyword>
<dbReference type="InterPro" id="IPR010994">
    <property type="entry name" value="RuvA_2-like"/>
</dbReference>
<dbReference type="Gene3D" id="1.10.287.610">
    <property type="entry name" value="Helix hairpin bin"/>
    <property type="match status" value="1"/>
</dbReference>
<feature type="binding site" evidence="14">
    <location>
        <position position="305"/>
    </location>
    <ligand>
        <name>NAD(+)</name>
        <dbReference type="ChEBI" id="CHEBI:57540"/>
    </ligand>
</feature>
<feature type="active site" description="N6-AMP-lysine intermediate" evidence="14">
    <location>
        <position position="112"/>
    </location>
</feature>
<sequence>MDVENRIKELVDILNKYSKAYYIDNSPLVSDVEYDRLYKELEDLEKKYPEYVMEDSPTKTVGIKHNNKIKTITHEIPMYSLENSYSIEDIKEFYTRLYKLFGLNPEVTVEVKMDGAALSVTYDNGRLQQIVTRGDGKSGEDITNTAVIKNLPKKISYKGRLILRGEVIMPKVVFKQLNKIRGEMGQPLFANPRNAASGSLKLINIKEASSRELEMYIYGTAYCDEEFITHTASLDFCKENNLPVSQYLYVCSSISEVEQALKTIEDMRFSLPYDIDGAVIKVNNKDYQEEAGWTAKFPRWAIAYKYKAQQVSTKLLDVIFQVGRTGAVTPVAVLEPVQISGTTVSRASLHNEDEVKRLNIMTGDTVFIEKGGEIIPKVVSVQEKLRSDNAKEIVFPDKCPICNSLLEISEDDAKRRCKNTECPALVQGSIIHFASRDAMDIKGLGEKVVEELYNAHLINNYADIYELNVSQLENREGWGEVSAINLINAVNDSKNIPFERVIFALGLRHVGAVAAKLIAEHFKSMDNLMNASFNDLEQVKGVGEETAKSVLSSLNDKNIQEIIARLKSYGLQMEYVSSATGSSLKGSTFLITGTLDKPRKYYEDLIVQNGGTLLSGVSKNLNYLIAGEKAGSKLEKAKKLEVKVISQNEFLNMINR</sequence>
<keyword evidence="6 14" id="KW-0479">Metal-binding</keyword>
<dbReference type="InterPro" id="IPR004149">
    <property type="entry name" value="Znf_DNAligase_C4"/>
</dbReference>
<dbReference type="GO" id="GO:0046872">
    <property type="term" value="F:metal ion binding"/>
    <property type="evidence" value="ECO:0007669"/>
    <property type="project" value="UniProtKB-KW"/>
</dbReference>
<keyword evidence="17" id="KW-1185">Reference proteome</keyword>
<dbReference type="SUPFAM" id="SSF47781">
    <property type="entry name" value="RuvA domain 2-like"/>
    <property type="match status" value="1"/>
</dbReference>